<evidence type="ECO:0008006" key="3">
    <source>
        <dbReference type="Google" id="ProtNLM"/>
    </source>
</evidence>
<dbReference type="RefSeq" id="WP_145343012.1">
    <property type="nucleotide sequence ID" value="NZ_CP036261.1"/>
</dbReference>
<dbReference type="Proteomes" id="UP000319557">
    <property type="component" value="Chromosome"/>
</dbReference>
<dbReference type="OrthoDB" id="9146593at2"/>
<dbReference type="InterPro" id="IPR006311">
    <property type="entry name" value="TAT_signal"/>
</dbReference>
<organism evidence="1 2">
    <name type="scientific">Rosistilla ulvae</name>
    <dbReference type="NCBI Taxonomy" id="1930277"/>
    <lineage>
        <taxon>Bacteria</taxon>
        <taxon>Pseudomonadati</taxon>
        <taxon>Planctomycetota</taxon>
        <taxon>Planctomycetia</taxon>
        <taxon>Pirellulales</taxon>
        <taxon>Pirellulaceae</taxon>
        <taxon>Rosistilla</taxon>
    </lineage>
</organism>
<gene>
    <name evidence="1" type="ORF">EC9_11230</name>
</gene>
<sequence length="434" mass="47880">MFPTNRKPSRRQVLRSASAAVTLPFLESFGFRRFARAAAPVAPPKRMIFLGFGWGVTEESWFPDMNTPGADYQIPLGLKPLERHRSDFSVVQGLRNKFSVEGHAGSTWWLTGANPYGQPGQSFCNTISADQVAAKEFGMHTRFASLQLDHAESAGRSGHGPGLSLAWDASGKPIGGDKEPIQVFHRLFSKDSLPLEQRRAMIAQRKSVLDTVLENAHSLQRGLGNHDNKKLDEYFESIRDIETRLSKDEQWLERPRPAAPLPQPPSEMMGREEIRLMYDLMVAAMQTDSTRVITYRQPVSALLTSIGQDVAPHDMSHYHGTRGEKLVCSQKRDTTQSMLLAGLLDKLKETREADGSRLFDNLVLAYGSNLRTGHNLTNCPTLIAGGGAGIKLGQNIVVPQDTPLCNAWLTLLRGVGVNAQQHGDSTGTIDQMIA</sequence>
<name>A0A517LWG1_9BACT</name>
<dbReference type="InterPro" id="IPR011447">
    <property type="entry name" value="DUF1552"/>
</dbReference>
<protein>
    <recommendedName>
        <fullName evidence="3">DUF1552 domain-containing protein</fullName>
    </recommendedName>
</protein>
<evidence type="ECO:0000313" key="2">
    <source>
        <dbReference type="Proteomes" id="UP000319557"/>
    </source>
</evidence>
<evidence type="ECO:0000313" key="1">
    <source>
        <dbReference type="EMBL" id="QDS86948.1"/>
    </source>
</evidence>
<dbReference type="KEGG" id="ruv:EC9_11230"/>
<dbReference type="AlphaFoldDB" id="A0A517LWG1"/>
<reference evidence="1 2" key="1">
    <citation type="submission" date="2019-02" db="EMBL/GenBank/DDBJ databases">
        <title>Deep-cultivation of Planctomycetes and their phenomic and genomic characterization uncovers novel biology.</title>
        <authorList>
            <person name="Wiegand S."/>
            <person name="Jogler M."/>
            <person name="Boedeker C."/>
            <person name="Pinto D."/>
            <person name="Vollmers J."/>
            <person name="Rivas-Marin E."/>
            <person name="Kohn T."/>
            <person name="Peeters S.H."/>
            <person name="Heuer A."/>
            <person name="Rast P."/>
            <person name="Oberbeckmann S."/>
            <person name="Bunk B."/>
            <person name="Jeske O."/>
            <person name="Meyerdierks A."/>
            <person name="Storesund J.E."/>
            <person name="Kallscheuer N."/>
            <person name="Luecker S."/>
            <person name="Lage O.M."/>
            <person name="Pohl T."/>
            <person name="Merkel B.J."/>
            <person name="Hornburger P."/>
            <person name="Mueller R.-W."/>
            <person name="Bruemmer F."/>
            <person name="Labrenz M."/>
            <person name="Spormann A.M."/>
            <person name="Op den Camp H."/>
            <person name="Overmann J."/>
            <person name="Amann R."/>
            <person name="Jetten M.S.M."/>
            <person name="Mascher T."/>
            <person name="Medema M.H."/>
            <person name="Devos D.P."/>
            <person name="Kaster A.-K."/>
            <person name="Ovreas L."/>
            <person name="Rohde M."/>
            <person name="Galperin M.Y."/>
            <person name="Jogler C."/>
        </authorList>
    </citation>
    <scope>NUCLEOTIDE SEQUENCE [LARGE SCALE GENOMIC DNA]</scope>
    <source>
        <strain evidence="1 2">EC9</strain>
    </source>
</reference>
<dbReference type="Pfam" id="PF07586">
    <property type="entry name" value="HXXSHH"/>
    <property type="match status" value="1"/>
</dbReference>
<keyword evidence="2" id="KW-1185">Reference proteome</keyword>
<dbReference type="EMBL" id="CP036261">
    <property type="protein sequence ID" value="QDS86948.1"/>
    <property type="molecule type" value="Genomic_DNA"/>
</dbReference>
<accession>A0A517LWG1</accession>
<proteinExistence type="predicted"/>
<dbReference type="PROSITE" id="PS51318">
    <property type="entry name" value="TAT"/>
    <property type="match status" value="1"/>
</dbReference>